<protein>
    <submittedName>
        <fullName evidence="1">Uncharacterized protein</fullName>
    </submittedName>
</protein>
<dbReference type="Proteomes" id="UP001596065">
    <property type="component" value="Unassembled WGS sequence"/>
</dbReference>
<accession>A0ABW0W9Y8</accession>
<sequence length="136" mass="14961">MTYLSPDVPDKVQILEAVETVLGWQLDGPEPASPVGRPVISRTVSDAEICRTYEAVLGDPRTGIPRLPDDVERMADLMQGETRATAEHVMKRAREALGISLFEARQPEHLIDLALVARALVSMRELGKSSPERKSS</sequence>
<proteinExistence type="predicted"/>
<dbReference type="RefSeq" id="WP_344347322.1">
    <property type="nucleotide sequence ID" value="NZ_BAAASM010000009.1"/>
</dbReference>
<dbReference type="EMBL" id="JBHSOE010000003">
    <property type="protein sequence ID" value="MFC5654548.1"/>
    <property type="molecule type" value="Genomic_DNA"/>
</dbReference>
<evidence type="ECO:0000313" key="2">
    <source>
        <dbReference type="Proteomes" id="UP001596065"/>
    </source>
</evidence>
<comment type="caution">
    <text evidence="1">The sequence shown here is derived from an EMBL/GenBank/DDBJ whole genome shotgun (WGS) entry which is preliminary data.</text>
</comment>
<reference evidence="2" key="1">
    <citation type="journal article" date="2019" name="Int. J. Syst. Evol. Microbiol.">
        <title>The Global Catalogue of Microorganisms (GCM) 10K type strain sequencing project: providing services to taxonomists for standard genome sequencing and annotation.</title>
        <authorList>
            <consortium name="The Broad Institute Genomics Platform"/>
            <consortium name="The Broad Institute Genome Sequencing Center for Infectious Disease"/>
            <person name="Wu L."/>
            <person name="Ma J."/>
        </authorList>
    </citation>
    <scope>NUCLEOTIDE SEQUENCE [LARGE SCALE GENOMIC DNA]</scope>
    <source>
        <strain evidence="2">KCTC 5701</strain>
    </source>
</reference>
<gene>
    <name evidence="1" type="ORF">ACFP3J_03440</name>
</gene>
<keyword evidence="2" id="KW-1185">Reference proteome</keyword>
<evidence type="ECO:0000313" key="1">
    <source>
        <dbReference type="EMBL" id="MFC5654548.1"/>
    </source>
</evidence>
<organism evidence="1 2">
    <name type="scientific">Streptomyces nogalater</name>
    <dbReference type="NCBI Taxonomy" id="38314"/>
    <lineage>
        <taxon>Bacteria</taxon>
        <taxon>Bacillati</taxon>
        <taxon>Actinomycetota</taxon>
        <taxon>Actinomycetes</taxon>
        <taxon>Kitasatosporales</taxon>
        <taxon>Streptomycetaceae</taxon>
        <taxon>Streptomyces</taxon>
    </lineage>
</organism>
<name>A0ABW0W9Y8_STRNO</name>